<name>A0A0F5MW83_9MYCO</name>
<proteinExistence type="predicted"/>
<organism evidence="2 3">
    <name type="scientific">Mycolicibacter arupensis</name>
    <dbReference type="NCBI Taxonomy" id="342002"/>
    <lineage>
        <taxon>Bacteria</taxon>
        <taxon>Bacillati</taxon>
        <taxon>Actinomycetota</taxon>
        <taxon>Actinomycetes</taxon>
        <taxon>Mycobacteriales</taxon>
        <taxon>Mycobacteriaceae</taxon>
        <taxon>Mycolicibacter</taxon>
    </lineage>
</organism>
<dbReference type="AlphaFoldDB" id="A0A0F5MW83"/>
<feature type="region of interest" description="Disordered" evidence="1">
    <location>
        <begin position="1"/>
        <end position="20"/>
    </location>
</feature>
<evidence type="ECO:0000313" key="3">
    <source>
        <dbReference type="Proteomes" id="UP000034416"/>
    </source>
</evidence>
<evidence type="ECO:0000256" key="1">
    <source>
        <dbReference type="SAM" id="MobiDB-lite"/>
    </source>
</evidence>
<accession>A0A0F5MW83</accession>
<dbReference type="Proteomes" id="UP000034416">
    <property type="component" value="Unassembled WGS sequence"/>
</dbReference>
<sequence>MPLNSNVPPGARRTSCHNCDKPVSYPHDGVVRAEARRSARRSPRPITQAAPTRNDCIRYTALLQQLSHHVRGGFE</sequence>
<comment type="caution">
    <text evidence="2">The sequence shown here is derived from an EMBL/GenBank/DDBJ whole genome shotgun (WGS) entry which is preliminary data.</text>
</comment>
<gene>
    <name evidence="2" type="ORF">WR43_15230</name>
</gene>
<dbReference type="EMBL" id="LASW01000077">
    <property type="protein sequence ID" value="KKB98292.1"/>
    <property type="molecule type" value="Genomic_DNA"/>
</dbReference>
<reference evidence="3" key="1">
    <citation type="submission" date="2015-04" db="EMBL/GenBank/DDBJ databases">
        <title>Genome sequence of Mycobacterium arupense GUC1.</title>
        <authorList>
            <person name="Greninger A.L."/>
            <person name="Cunningham G."/>
            <person name="Chiu C.Y."/>
            <person name="Miller S."/>
        </authorList>
    </citation>
    <scope>NUCLEOTIDE SEQUENCE [LARGE SCALE GENOMIC DNA]</scope>
    <source>
        <strain evidence="3">GUC1</strain>
    </source>
</reference>
<evidence type="ECO:0000313" key="2">
    <source>
        <dbReference type="EMBL" id="KKB98292.1"/>
    </source>
</evidence>
<protein>
    <submittedName>
        <fullName evidence="2">Uncharacterized protein</fullName>
    </submittedName>
</protein>